<feature type="non-terminal residue" evidence="11">
    <location>
        <position position="1"/>
    </location>
</feature>
<dbReference type="Proteomes" id="UP000237438">
    <property type="component" value="Unassembled WGS sequence"/>
</dbReference>
<proteinExistence type="predicted"/>
<dbReference type="InterPro" id="IPR043128">
    <property type="entry name" value="Rev_trsase/Diguanyl_cyclase"/>
</dbReference>
<dbReference type="Pfam" id="PF00078">
    <property type="entry name" value="RVT_1"/>
    <property type="match status" value="1"/>
</dbReference>
<feature type="non-terminal residue" evidence="11">
    <location>
        <position position="1420"/>
    </location>
</feature>
<dbReference type="SUPFAM" id="SSF56672">
    <property type="entry name" value="DNA/RNA polymerases"/>
    <property type="match status" value="1"/>
</dbReference>
<keyword evidence="4" id="KW-0540">Nuclease</keyword>
<dbReference type="InterPro" id="IPR001584">
    <property type="entry name" value="Integrase_cat-core"/>
</dbReference>
<comment type="caution">
    <text evidence="11">The sequence shown here is derived from an EMBL/GenBank/DDBJ whole genome shotgun (WGS) entry which is preliminary data.</text>
</comment>
<evidence type="ECO:0000256" key="5">
    <source>
        <dbReference type="ARBA" id="ARBA00022759"/>
    </source>
</evidence>
<evidence type="ECO:0000256" key="1">
    <source>
        <dbReference type="ARBA" id="ARBA00012493"/>
    </source>
</evidence>
<evidence type="ECO:0000256" key="4">
    <source>
        <dbReference type="ARBA" id="ARBA00022722"/>
    </source>
</evidence>
<evidence type="ECO:0000313" key="12">
    <source>
        <dbReference type="Proteomes" id="UP000237438"/>
    </source>
</evidence>
<keyword evidence="5" id="KW-0255">Endonuclease</keyword>
<dbReference type="Pfam" id="PF00665">
    <property type="entry name" value="rve"/>
    <property type="match status" value="1"/>
</dbReference>
<evidence type="ECO:0000256" key="9">
    <source>
        <dbReference type="SAM" id="MobiDB-lite"/>
    </source>
</evidence>
<dbReference type="Gene3D" id="3.10.10.10">
    <property type="entry name" value="HIV Type 1 Reverse Transcriptase, subunit A, domain 1"/>
    <property type="match status" value="1"/>
</dbReference>
<dbReference type="GO" id="GO:0004519">
    <property type="term" value="F:endonuclease activity"/>
    <property type="evidence" value="ECO:0007669"/>
    <property type="project" value="UniProtKB-KW"/>
</dbReference>
<evidence type="ECO:0000259" key="10">
    <source>
        <dbReference type="PROSITE" id="PS50994"/>
    </source>
</evidence>
<dbReference type="GO" id="GO:0003964">
    <property type="term" value="F:RNA-directed DNA polymerase activity"/>
    <property type="evidence" value="ECO:0007669"/>
    <property type="project" value="UniProtKB-KW"/>
</dbReference>
<keyword evidence="12" id="KW-1185">Reference proteome</keyword>
<feature type="region of interest" description="Disordered" evidence="9">
    <location>
        <begin position="438"/>
        <end position="474"/>
    </location>
</feature>
<evidence type="ECO:0000256" key="7">
    <source>
        <dbReference type="ARBA" id="ARBA00022884"/>
    </source>
</evidence>
<dbReference type="Gene3D" id="1.10.340.70">
    <property type="match status" value="1"/>
</dbReference>
<accession>A0A2S4PK13</accession>
<keyword evidence="8" id="KW-0695">RNA-directed DNA polymerase</keyword>
<reference evidence="11 12" key="1">
    <citation type="submission" date="2017-10" db="EMBL/GenBank/DDBJ databases">
        <title>Development of genomic resources for the powdery mildew, Erysiphe pulchra.</title>
        <authorList>
            <person name="Wadl P.A."/>
            <person name="Mack B.M."/>
            <person name="Moore G."/>
            <person name="Beltz S.B."/>
        </authorList>
    </citation>
    <scope>NUCLEOTIDE SEQUENCE [LARGE SCALE GENOMIC DNA]</scope>
    <source>
        <strain evidence="11">Cflorida</strain>
    </source>
</reference>
<dbReference type="InterPro" id="IPR012337">
    <property type="entry name" value="RNaseH-like_sf"/>
</dbReference>
<dbReference type="InterPro" id="IPR041373">
    <property type="entry name" value="RT_RNaseH"/>
</dbReference>
<dbReference type="EC" id="2.7.7.49" evidence="1"/>
<dbReference type="PANTHER" id="PTHR37984">
    <property type="entry name" value="PROTEIN CBG26694"/>
    <property type="match status" value="1"/>
</dbReference>
<dbReference type="InterPro" id="IPR000477">
    <property type="entry name" value="RT_dom"/>
</dbReference>
<dbReference type="STRING" id="225359.A0A2S4PK13"/>
<evidence type="ECO:0000256" key="8">
    <source>
        <dbReference type="ARBA" id="ARBA00022918"/>
    </source>
</evidence>
<gene>
    <name evidence="11" type="ORF">EPUL_006396</name>
</gene>
<dbReference type="CDD" id="cd09274">
    <property type="entry name" value="RNase_HI_RT_Ty3"/>
    <property type="match status" value="1"/>
</dbReference>
<keyword evidence="7" id="KW-0694">RNA-binding</keyword>
<dbReference type="CDD" id="cd00303">
    <property type="entry name" value="retropepsin_like"/>
    <property type="match status" value="1"/>
</dbReference>
<keyword evidence="6" id="KW-0378">Hydrolase</keyword>
<organism evidence="11 12">
    <name type="scientific">Erysiphe pulchra</name>
    <dbReference type="NCBI Taxonomy" id="225359"/>
    <lineage>
        <taxon>Eukaryota</taxon>
        <taxon>Fungi</taxon>
        <taxon>Dikarya</taxon>
        <taxon>Ascomycota</taxon>
        <taxon>Pezizomycotina</taxon>
        <taxon>Leotiomycetes</taxon>
        <taxon>Erysiphales</taxon>
        <taxon>Erysiphaceae</taxon>
        <taxon>Erysiphe</taxon>
    </lineage>
</organism>
<name>A0A2S4PK13_9PEZI</name>
<sequence length="1420" mass="161503">PECAGPALDWWEQSYLKELVWPQANSNFSRFSEKDSGLKYRDINDSVWRCHGQSSWKPENHDLDIPLAINVPNISYEEFTGTSYLESSKPKHRSMSVILGVKKEVNREEGLHTSGKKVRFEDEEKKITLESFLNQGDMRKRARPIYIEDLLNKEEIDPKLRKRDQKRSERKVIRHLREIVGRQGKGPINYQKLAEDIKVEVSLMDLFQMSPDLSKAFRSLSTRINRRLEKRRDFSGGKKKLFTEKVNFEGSNVNYDSESLLGQATNPIGSTDQKAFRVPVTVRSKKDGRIVNVTLPTGIAQADQGSDMIIVTVGFLKKLGLSANRLSEKGFEGLTMNVADGTSAELTHYSEFEIGVLGVWRKIEAFVRPFTTSNIDEVHLLLGLPWLHAVDAKIKIRESIIEIGDIQKGENVVNIEGPQFVESESHKLVLCPKNKRKTQPLDYQETSSEESEDSPYDSGDESDESISDEEIEILKDGPEQVVKRHLGERMLMEKNELSVVVEEKIVHNKCCAAESVAPKRGGNGEAEVYSNGYVPKYPTKRRPVIRKISEDPQTEIDDWFSGTGVKIGELSVSERDKVTRLLYTYKDLNSTDLENLPYTDLYVHRVRLKEGTLPFSRPKQRRWPPGKEFWMKRIITDGLRCGLYESTVKANGCLSNWNAMAQLVDKSDEPDEWDEPRLTFNYRNVVEEKPGCFVELMSRCHDYLGHPDHKMFCKMDLKNGYWAILVHPEDRHYFAFSMPGMGQLQPTRMPQGSCSASFSFTELMYLVLGQIPATDEFSGMDSILVPKAIDQLPGASFYIDDIFSGFETFEQGYELLKNELLPRLSWARLRLSFKKLELFVTSTVALGVNHKAGGKSVTKTERCDKIRDFPVPKDKTGVRKFLGAIGITRNWVKNFAELKRPLTKLTGNTEFSWGASEQASFQLLKEKCSKVVEMHGWDFMKPVRMYSDASLYGAGCAITQERVQDDGKVVEVPIAYDAFTFSKSQLNYGIYKKELCAIVEFSRNYEHMLKSTGKSVILTDHKPLTYFLKSSSLDGIYARWASELRCLGVEIEWIPGERNEVADALSRTIFPGSDCGTPPLEEFGELVVIENQDPLWIWKDGKGGYEELLEKVAGPLNERELEKLFSNRLETNEQSFGKQKNSISSNLGEVSMGKPLRKYAVSEWYQDIVKYLIAGTFPESCITKVQKAALIRKSASYYITSTGELIYCLRGVEKKCIVKEEVSQILQLAHDQGGHFSQVITQRKLRMVFWPRMAVDVRDYVKGCLTCAKFGTAIRSQTSARVVVSEPMELLGIDFIGPFPSFSGVRKKWILIAVDYFSRYIWTEAVERSDSDTVINFLKNAIFDKFGLPIGLYMDPGPHFGEKTRNFAESCGTLWNNSPVAAKRAVGMIEKSVDILQRVLKKMTLDQKLWPERLSKATLE</sequence>
<feature type="compositionally biased region" description="Acidic residues" evidence="9">
    <location>
        <begin position="447"/>
        <end position="471"/>
    </location>
</feature>
<dbReference type="Gene3D" id="2.40.70.10">
    <property type="entry name" value="Acid Proteases"/>
    <property type="match status" value="1"/>
</dbReference>
<dbReference type="PROSITE" id="PS50994">
    <property type="entry name" value="INTEGRASE"/>
    <property type="match status" value="1"/>
</dbReference>
<evidence type="ECO:0000313" key="11">
    <source>
        <dbReference type="EMBL" id="POS82380.1"/>
    </source>
</evidence>
<dbReference type="GO" id="GO:0003723">
    <property type="term" value="F:RNA binding"/>
    <property type="evidence" value="ECO:0007669"/>
    <property type="project" value="UniProtKB-KW"/>
</dbReference>
<evidence type="ECO:0000256" key="2">
    <source>
        <dbReference type="ARBA" id="ARBA00022679"/>
    </source>
</evidence>
<keyword evidence="3" id="KW-0548">Nucleotidyltransferase</keyword>
<dbReference type="InterPro" id="IPR041588">
    <property type="entry name" value="Integrase_H2C2"/>
</dbReference>
<dbReference type="InterPro" id="IPR021109">
    <property type="entry name" value="Peptidase_aspartic_dom_sf"/>
</dbReference>
<dbReference type="SUPFAM" id="SSF53098">
    <property type="entry name" value="Ribonuclease H-like"/>
    <property type="match status" value="1"/>
</dbReference>
<dbReference type="OrthoDB" id="9906983at2759"/>
<dbReference type="InterPro" id="IPR043502">
    <property type="entry name" value="DNA/RNA_pol_sf"/>
</dbReference>
<dbReference type="InterPro" id="IPR050951">
    <property type="entry name" value="Retrovirus_Pol_polyprotein"/>
</dbReference>
<dbReference type="GO" id="GO:0015074">
    <property type="term" value="P:DNA integration"/>
    <property type="evidence" value="ECO:0007669"/>
    <property type="project" value="InterPro"/>
</dbReference>
<feature type="domain" description="Integrase catalytic" evidence="10">
    <location>
        <begin position="1283"/>
        <end position="1420"/>
    </location>
</feature>
<dbReference type="PANTHER" id="PTHR37984:SF5">
    <property type="entry name" value="PROTEIN NYNRIN-LIKE"/>
    <property type="match status" value="1"/>
</dbReference>
<dbReference type="GO" id="GO:0016787">
    <property type="term" value="F:hydrolase activity"/>
    <property type="evidence" value="ECO:0007669"/>
    <property type="project" value="UniProtKB-KW"/>
</dbReference>
<dbReference type="CDD" id="cd01647">
    <property type="entry name" value="RT_LTR"/>
    <property type="match status" value="1"/>
</dbReference>
<dbReference type="Gene3D" id="3.30.70.270">
    <property type="match status" value="2"/>
</dbReference>
<dbReference type="Pfam" id="PF17917">
    <property type="entry name" value="RT_RNaseH"/>
    <property type="match status" value="1"/>
</dbReference>
<dbReference type="Gene3D" id="3.30.420.10">
    <property type="entry name" value="Ribonuclease H-like superfamily/Ribonuclease H"/>
    <property type="match status" value="1"/>
</dbReference>
<protein>
    <recommendedName>
        <fullName evidence="1">RNA-directed DNA polymerase</fullName>
        <ecNumber evidence="1">2.7.7.49</ecNumber>
    </recommendedName>
</protein>
<dbReference type="Pfam" id="PF17921">
    <property type="entry name" value="Integrase_H2C2"/>
    <property type="match status" value="1"/>
</dbReference>
<keyword evidence="2" id="KW-0808">Transferase</keyword>
<dbReference type="EMBL" id="PEDP01002995">
    <property type="protein sequence ID" value="POS82380.1"/>
    <property type="molecule type" value="Genomic_DNA"/>
</dbReference>
<dbReference type="GO" id="GO:0005634">
    <property type="term" value="C:nucleus"/>
    <property type="evidence" value="ECO:0007669"/>
    <property type="project" value="UniProtKB-ARBA"/>
</dbReference>
<evidence type="ECO:0000256" key="6">
    <source>
        <dbReference type="ARBA" id="ARBA00022801"/>
    </source>
</evidence>
<dbReference type="InterPro" id="IPR036397">
    <property type="entry name" value="RNaseH_sf"/>
</dbReference>
<evidence type="ECO:0000256" key="3">
    <source>
        <dbReference type="ARBA" id="ARBA00022695"/>
    </source>
</evidence>